<organism evidence="1 2">
    <name type="scientific">Brevundimonas nasdae</name>
    <dbReference type="NCBI Taxonomy" id="172043"/>
    <lineage>
        <taxon>Bacteria</taxon>
        <taxon>Pseudomonadati</taxon>
        <taxon>Pseudomonadota</taxon>
        <taxon>Alphaproteobacteria</taxon>
        <taxon>Caulobacterales</taxon>
        <taxon>Caulobacteraceae</taxon>
        <taxon>Brevundimonas</taxon>
    </lineage>
</organism>
<dbReference type="EMBL" id="JWSY01000025">
    <property type="protein sequence ID" value="KIC56044.1"/>
    <property type="molecule type" value="Genomic_DNA"/>
</dbReference>
<name>A0A0B4C4S7_9CAUL</name>
<accession>A0A0B4C4S7</accession>
<gene>
    <name evidence="1" type="ORF">RM53_13660</name>
</gene>
<dbReference type="Proteomes" id="UP000031166">
    <property type="component" value="Unassembled WGS sequence"/>
</dbReference>
<reference evidence="1 2" key="1">
    <citation type="submission" date="2014-12" db="EMBL/GenBank/DDBJ databases">
        <title>Genome sequencing of Brevundimonas nasdae TPW30.</title>
        <authorList>
            <person name="Tan P.W."/>
            <person name="Chan K.-G."/>
        </authorList>
    </citation>
    <scope>NUCLEOTIDE SEQUENCE [LARGE SCALE GENOMIC DNA]</scope>
    <source>
        <strain evidence="1 2">TPW30</strain>
    </source>
</reference>
<sequence>MGPDLDPMIPLADVLRALVVLAVLALLAGTDGPISAQHVTGLVNRSTDAGVVWPGPLHVLLEDITARGGRF</sequence>
<dbReference type="AlphaFoldDB" id="A0A0B4C4S7"/>
<evidence type="ECO:0000313" key="2">
    <source>
        <dbReference type="Proteomes" id="UP000031166"/>
    </source>
</evidence>
<comment type="caution">
    <text evidence="1">The sequence shown here is derived from an EMBL/GenBank/DDBJ whole genome shotgun (WGS) entry which is preliminary data.</text>
</comment>
<evidence type="ECO:0000313" key="1">
    <source>
        <dbReference type="EMBL" id="KIC56044.1"/>
    </source>
</evidence>
<protein>
    <submittedName>
        <fullName evidence="1">Uncharacterized protein</fullName>
    </submittedName>
</protein>
<proteinExistence type="predicted"/>